<protein>
    <submittedName>
        <fullName evidence="1">OLC1v1029652C1</fullName>
    </submittedName>
</protein>
<dbReference type="EMBL" id="OX459119">
    <property type="protein sequence ID" value="CAI9094018.1"/>
    <property type="molecule type" value="Genomic_DNA"/>
</dbReference>
<accession>A0AAV1CHA8</accession>
<sequence length="272" mass="31004">MVGSGLRRLDEIFDQTSLDWKNVIDESNVPFENFDSNGYNHFKDDTPSSPPLVRHPPVVRRLTVHHGGMPVEDLVASKAYQGGEIQGKEVLQYCRIGRYARDQAIAWLWLMLGNTLLTDRSGTRIRVVILSEIVDDLATCHELSWGSATLAYLYRQLDVPGGDRASGDLTMPQAGWWDVPGRDNIAKRLKKFRREINGLTATDVTWLPYGLEPVDDDPSTLYNGWIQYRDIIEPYLLVRVLRQIEYIQTISPPIPSPSEVFRSNKSKMYKII</sequence>
<dbReference type="PANTHER" id="PTHR46033:SF8">
    <property type="entry name" value="PROTEIN MAINTENANCE OF MERISTEMS-LIKE"/>
    <property type="match status" value="1"/>
</dbReference>
<reference evidence="1" key="1">
    <citation type="submission" date="2023-03" db="EMBL/GenBank/DDBJ databases">
        <authorList>
            <person name="Julca I."/>
        </authorList>
    </citation>
    <scope>NUCLEOTIDE SEQUENCE</scope>
</reference>
<proteinExistence type="predicted"/>
<dbReference type="PANTHER" id="PTHR46033">
    <property type="entry name" value="PROTEIN MAIN-LIKE 2"/>
    <property type="match status" value="1"/>
</dbReference>
<dbReference type="AlphaFoldDB" id="A0AAV1CHA8"/>
<keyword evidence="2" id="KW-1185">Reference proteome</keyword>
<dbReference type="GO" id="GO:0010073">
    <property type="term" value="P:meristem maintenance"/>
    <property type="evidence" value="ECO:0007669"/>
    <property type="project" value="InterPro"/>
</dbReference>
<gene>
    <name evidence="1" type="ORF">OLC1_LOCUS5292</name>
</gene>
<evidence type="ECO:0000313" key="2">
    <source>
        <dbReference type="Proteomes" id="UP001161247"/>
    </source>
</evidence>
<evidence type="ECO:0000313" key="1">
    <source>
        <dbReference type="EMBL" id="CAI9094018.1"/>
    </source>
</evidence>
<organism evidence="1 2">
    <name type="scientific">Oldenlandia corymbosa var. corymbosa</name>
    <dbReference type="NCBI Taxonomy" id="529605"/>
    <lineage>
        <taxon>Eukaryota</taxon>
        <taxon>Viridiplantae</taxon>
        <taxon>Streptophyta</taxon>
        <taxon>Embryophyta</taxon>
        <taxon>Tracheophyta</taxon>
        <taxon>Spermatophyta</taxon>
        <taxon>Magnoliopsida</taxon>
        <taxon>eudicotyledons</taxon>
        <taxon>Gunneridae</taxon>
        <taxon>Pentapetalae</taxon>
        <taxon>asterids</taxon>
        <taxon>lamiids</taxon>
        <taxon>Gentianales</taxon>
        <taxon>Rubiaceae</taxon>
        <taxon>Rubioideae</taxon>
        <taxon>Spermacoceae</taxon>
        <taxon>Hedyotis-Oldenlandia complex</taxon>
        <taxon>Oldenlandia</taxon>
    </lineage>
</organism>
<dbReference type="Proteomes" id="UP001161247">
    <property type="component" value="Chromosome 2"/>
</dbReference>
<name>A0AAV1CHA8_OLDCO</name>
<dbReference type="InterPro" id="IPR044824">
    <property type="entry name" value="MAIN-like"/>
</dbReference>